<dbReference type="PANTHER" id="PTHR14187">
    <property type="entry name" value="ALPHA KINASE/ELONGATION FACTOR 2 KINASE"/>
    <property type="match status" value="1"/>
</dbReference>
<dbReference type="InterPro" id="IPR043129">
    <property type="entry name" value="ATPase_NBD"/>
</dbReference>
<reference evidence="1 2" key="1">
    <citation type="submission" date="2017-06" db="EMBL/GenBank/DDBJ databases">
        <title>Comparative genomic analysis of Ambrosia Fusariam Clade fungi.</title>
        <authorList>
            <person name="Stajich J.E."/>
            <person name="Carrillo J."/>
            <person name="Kijimoto T."/>
            <person name="Eskalen A."/>
            <person name="O'Donnell K."/>
            <person name="Kasson M."/>
        </authorList>
    </citation>
    <scope>NUCLEOTIDE SEQUENCE [LARGE SCALE GENOMIC DNA]</scope>
    <source>
        <strain evidence="1 2">NRRL62584</strain>
    </source>
</reference>
<dbReference type="OrthoDB" id="2588098at2759"/>
<dbReference type="PANTHER" id="PTHR14187:SF5">
    <property type="entry name" value="HEAT SHOCK 70 KDA PROTEIN 12A"/>
    <property type="match status" value="1"/>
</dbReference>
<name>A0A428R881_9HYPO</name>
<sequence length="999" mass="112997">MATSDLEKWMLNSTRQQLSSIGLDDDDDEGDNLLVIGIDFGTTYSGIAWATRADFNSDQINLITSWPGSGREEGKAPTEIYYEDKMLWGFEMEKDTSPISWFKLLLLKDQDLSSEQRSSEFILRARKMARENGKTAVDLIADYLRAIWGHALEAIAKDRGGSVLEAAQFHVVITVPAIWKDYARQDMETAAKQAGILDLRPAGKTILTFAPEPEAAALSTLCEPGRKPKKDDVYLICDAGGGTVDLITYKINGVDPILMDEAVEGTGGLCGGIFIDEAFEAMVRNRLGRKWHQISQSGIKEMLKEDWELSIKPQYKPGNTKKEYVVSVPAEAYQKDKDKFNDTTKEPFIKKGRIHFKGSHIERAFADAFASIDKLIEAQILKARNQGLSLTGIILVGGLGGSPYLYEHLKAQHEPAKINVLQSSGMRPRTAICRGAVYKGFMSGMAASSNGLSQAPIQVTSTISRLSYGLFYQASFDPNVHLQQDKVWDEAAHKWRATNQMQWYLTKGENVSTKAPVSHTWCQLYQNNNHFGNTLTVMLYQCQEDTPPSRKDDTVKEWTPIQCPIDIPFWALEDYRNGAGKTVKMLKFNIEMVPSGASIEFAVIINGKRVVQSDLKAQFDRIEHPGWHVMAPTAKLCHRLNLDPVTCFETFGAFRKLYRPAERDLSPLTYICPSSHLERLPPELIDMILKPLGASGMVALGLCSRTLWRHVTSMVRSAYRTSTSDPSWAGIPLICASSYIDDLPESLHSLYPEVNDPWAVDDIDNRVNPSDTWRKRMLQCSAEASKKNSNIYLEAFDKYITMSRIPKELHTLLKASIDRIPYVEGTRWQLRNLTTKEYVSLGLVLENNNRDRMTLALENHRWATVDAILLWYICWTSLLGAKAIPADNSTARLEHLFQRRGPWAGHCFDIIQEKNSDPEWKDVTSIFATYADLLMEKKQKEWSKEPIQVLKKVKSLPQTAAQRLFPRLTRKRQKTKTHREMTGLKRVRDALHRIYSLVR</sequence>
<dbReference type="SUPFAM" id="SSF53067">
    <property type="entry name" value="Actin-like ATPase domain"/>
    <property type="match status" value="2"/>
</dbReference>
<comment type="caution">
    <text evidence="1">The sequence shown here is derived from an EMBL/GenBank/DDBJ whole genome shotgun (WGS) entry which is preliminary data.</text>
</comment>
<evidence type="ECO:0000313" key="1">
    <source>
        <dbReference type="EMBL" id="RSL73752.1"/>
    </source>
</evidence>
<organism evidence="1 2">
    <name type="scientific">Fusarium duplospermum</name>
    <dbReference type="NCBI Taxonomy" id="1325734"/>
    <lineage>
        <taxon>Eukaryota</taxon>
        <taxon>Fungi</taxon>
        <taxon>Dikarya</taxon>
        <taxon>Ascomycota</taxon>
        <taxon>Pezizomycotina</taxon>
        <taxon>Sordariomycetes</taxon>
        <taxon>Hypocreomycetidae</taxon>
        <taxon>Hypocreales</taxon>
        <taxon>Nectriaceae</taxon>
        <taxon>Fusarium</taxon>
        <taxon>Fusarium solani species complex</taxon>
    </lineage>
</organism>
<protein>
    <submittedName>
        <fullName evidence="1">Uncharacterized protein</fullName>
    </submittedName>
</protein>
<dbReference type="STRING" id="1325734.A0A428R881"/>
<dbReference type="AlphaFoldDB" id="A0A428R881"/>
<dbReference type="Gene3D" id="3.30.420.40">
    <property type="match status" value="1"/>
</dbReference>
<proteinExistence type="predicted"/>
<gene>
    <name evidence="1" type="ORF">CEP54_000110</name>
</gene>
<dbReference type="PRINTS" id="PR00301">
    <property type="entry name" value="HEATSHOCK70"/>
</dbReference>
<dbReference type="Proteomes" id="UP000288168">
    <property type="component" value="Unassembled WGS sequence"/>
</dbReference>
<keyword evidence="2" id="KW-1185">Reference proteome</keyword>
<accession>A0A428R881</accession>
<dbReference type="CDD" id="cd10170">
    <property type="entry name" value="ASKHA_NBD_HSP70"/>
    <property type="match status" value="1"/>
</dbReference>
<dbReference type="EMBL" id="NKCI01000001">
    <property type="protein sequence ID" value="RSL73752.1"/>
    <property type="molecule type" value="Genomic_DNA"/>
</dbReference>
<evidence type="ECO:0000313" key="2">
    <source>
        <dbReference type="Proteomes" id="UP000288168"/>
    </source>
</evidence>